<evidence type="ECO:0000313" key="2">
    <source>
        <dbReference type="EMBL" id="KXZ54682.1"/>
    </source>
</evidence>
<accession>A0A150GY98</accession>
<feature type="region of interest" description="Disordered" evidence="1">
    <location>
        <begin position="1"/>
        <end position="39"/>
    </location>
</feature>
<comment type="caution">
    <text evidence="2">The sequence shown here is derived from an EMBL/GenBank/DDBJ whole genome shotgun (WGS) entry which is preliminary data.</text>
</comment>
<dbReference type="EMBL" id="LSYV01000005">
    <property type="protein sequence ID" value="KXZ54682.1"/>
    <property type="molecule type" value="Genomic_DNA"/>
</dbReference>
<name>A0A150GY98_GONPE</name>
<sequence length="310" mass="29892">MPRAAHHYSSLPGGGEVEPMFDAAPGEGSGSMKVERARESKRLQQLVAAEQELDPEGELPAGNGPVAPAWLARLDRPTLDLMEALQEAQPWATGLRPVRRVVAKVPGEGVEAAEAAGLFGGLISANGVWVPEYLRLRKKGAPAPGDGEAGKGKGGGDDAAAAAPAESAKAAGPAEAAGAASPAEAAGAASPAAAAPDGTAAGGTGAATAAAMEIDVHPPAQAGDGSRAPAAGHGRVATAVGGGGGGCALATGVAPAAAPVAAAAPGASAGTAAALPGAFQYNWDVLPGPEPLSPDMLLALALLVQEAARG</sequence>
<gene>
    <name evidence="2" type="ORF">GPECTOR_4g748</name>
</gene>
<dbReference type="Proteomes" id="UP000075714">
    <property type="component" value="Unassembled WGS sequence"/>
</dbReference>
<feature type="region of interest" description="Disordered" evidence="1">
    <location>
        <begin position="140"/>
        <end position="168"/>
    </location>
</feature>
<feature type="compositionally biased region" description="Low complexity" evidence="1">
    <location>
        <begin position="158"/>
        <end position="168"/>
    </location>
</feature>
<organism evidence="2 3">
    <name type="scientific">Gonium pectorale</name>
    <name type="common">Green alga</name>
    <dbReference type="NCBI Taxonomy" id="33097"/>
    <lineage>
        <taxon>Eukaryota</taxon>
        <taxon>Viridiplantae</taxon>
        <taxon>Chlorophyta</taxon>
        <taxon>core chlorophytes</taxon>
        <taxon>Chlorophyceae</taxon>
        <taxon>CS clade</taxon>
        <taxon>Chlamydomonadales</taxon>
        <taxon>Volvocaceae</taxon>
        <taxon>Gonium</taxon>
    </lineage>
</organism>
<dbReference type="STRING" id="33097.A0A150GY98"/>
<evidence type="ECO:0000313" key="3">
    <source>
        <dbReference type="Proteomes" id="UP000075714"/>
    </source>
</evidence>
<dbReference type="AlphaFoldDB" id="A0A150GY98"/>
<keyword evidence="3" id="KW-1185">Reference proteome</keyword>
<protein>
    <submittedName>
        <fullName evidence="2">Uncharacterized protein</fullName>
    </submittedName>
</protein>
<proteinExistence type="predicted"/>
<reference evidence="3" key="1">
    <citation type="journal article" date="2016" name="Nat. Commun.">
        <title>The Gonium pectorale genome demonstrates co-option of cell cycle regulation during the evolution of multicellularity.</title>
        <authorList>
            <person name="Hanschen E.R."/>
            <person name="Marriage T.N."/>
            <person name="Ferris P.J."/>
            <person name="Hamaji T."/>
            <person name="Toyoda A."/>
            <person name="Fujiyama A."/>
            <person name="Neme R."/>
            <person name="Noguchi H."/>
            <person name="Minakuchi Y."/>
            <person name="Suzuki M."/>
            <person name="Kawai-Toyooka H."/>
            <person name="Smith D.R."/>
            <person name="Sparks H."/>
            <person name="Anderson J."/>
            <person name="Bakaric R."/>
            <person name="Luria V."/>
            <person name="Karger A."/>
            <person name="Kirschner M.W."/>
            <person name="Durand P.M."/>
            <person name="Michod R.E."/>
            <person name="Nozaki H."/>
            <person name="Olson B.J."/>
        </authorList>
    </citation>
    <scope>NUCLEOTIDE SEQUENCE [LARGE SCALE GENOMIC DNA]</scope>
    <source>
        <strain evidence="3">NIES-2863</strain>
    </source>
</reference>
<evidence type="ECO:0000256" key="1">
    <source>
        <dbReference type="SAM" id="MobiDB-lite"/>
    </source>
</evidence>